<evidence type="ECO:0000313" key="1">
    <source>
        <dbReference type="EnsemblMetazoa" id="ACOM026061-PA.1"/>
    </source>
</evidence>
<protein>
    <submittedName>
        <fullName evidence="1">Uncharacterized protein</fullName>
    </submittedName>
</protein>
<dbReference type="EnsemblMetazoa" id="ACOM026061-RA">
    <property type="protein sequence ID" value="ACOM026061-PA.1"/>
    <property type="gene ID" value="ACOM026061"/>
</dbReference>
<dbReference type="Proteomes" id="UP000075882">
    <property type="component" value="Unassembled WGS sequence"/>
</dbReference>
<proteinExistence type="predicted"/>
<sequence>LHDEMRLQKKKKGGCVWSTRTRKTRPTLVCQTGGMRLCAKGYVRQNRRREKITMTTHTHTHTHKRCATSLIVLPTPKAFVLHRSRAAPRVCIFRACDVGRELSPASPPTPCLIPVAVLLSCFPVSSCPSLMISSSIRLLLPARGDGRATTIIYQT</sequence>
<dbReference type="AlphaFoldDB" id="A0A8W7P6I5"/>
<organism evidence="1">
    <name type="scientific">Anopheles coluzzii</name>
    <name type="common">African malaria mosquito</name>
    <dbReference type="NCBI Taxonomy" id="1518534"/>
    <lineage>
        <taxon>Eukaryota</taxon>
        <taxon>Metazoa</taxon>
        <taxon>Ecdysozoa</taxon>
        <taxon>Arthropoda</taxon>
        <taxon>Hexapoda</taxon>
        <taxon>Insecta</taxon>
        <taxon>Pterygota</taxon>
        <taxon>Neoptera</taxon>
        <taxon>Endopterygota</taxon>
        <taxon>Diptera</taxon>
        <taxon>Nematocera</taxon>
        <taxon>Culicoidea</taxon>
        <taxon>Culicidae</taxon>
        <taxon>Anophelinae</taxon>
        <taxon>Anopheles</taxon>
    </lineage>
</organism>
<accession>A0A8W7P6I5</accession>
<name>A0A8W7P6I5_ANOCL</name>
<reference evidence="1" key="1">
    <citation type="submission" date="2022-08" db="UniProtKB">
        <authorList>
            <consortium name="EnsemblMetazoa"/>
        </authorList>
    </citation>
    <scope>IDENTIFICATION</scope>
</reference>